<gene>
    <name evidence="1" type="ORF">M9H77_27623</name>
</gene>
<protein>
    <submittedName>
        <fullName evidence="1">Uncharacterized protein</fullName>
    </submittedName>
</protein>
<evidence type="ECO:0000313" key="1">
    <source>
        <dbReference type="EMBL" id="KAI5658830.1"/>
    </source>
</evidence>
<name>A0ACC0AEN9_CATRO</name>
<reference evidence="2" key="1">
    <citation type="journal article" date="2023" name="Nat. Plants">
        <title>Single-cell RNA sequencing provides a high-resolution roadmap for understanding the multicellular compartmentation of specialized metabolism.</title>
        <authorList>
            <person name="Sun S."/>
            <person name="Shen X."/>
            <person name="Li Y."/>
            <person name="Li Y."/>
            <person name="Wang S."/>
            <person name="Li R."/>
            <person name="Zhang H."/>
            <person name="Shen G."/>
            <person name="Guo B."/>
            <person name="Wei J."/>
            <person name="Xu J."/>
            <person name="St-Pierre B."/>
            <person name="Chen S."/>
            <person name="Sun C."/>
        </authorList>
    </citation>
    <scope>NUCLEOTIDE SEQUENCE [LARGE SCALE GENOMIC DNA]</scope>
</reference>
<accession>A0ACC0AEN9</accession>
<organism evidence="1 2">
    <name type="scientific">Catharanthus roseus</name>
    <name type="common">Madagascar periwinkle</name>
    <name type="synonym">Vinca rosea</name>
    <dbReference type="NCBI Taxonomy" id="4058"/>
    <lineage>
        <taxon>Eukaryota</taxon>
        <taxon>Viridiplantae</taxon>
        <taxon>Streptophyta</taxon>
        <taxon>Embryophyta</taxon>
        <taxon>Tracheophyta</taxon>
        <taxon>Spermatophyta</taxon>
        <taxon>Magnoliopsida</taxon>
        <taxon>eudicotyledons</taxon>
        <taxon>Gunneridae</taxon>
        <taxon>Pentapetalae</taxon>
        <taxon>asterids</taxon>
        <taxon>lamiids</taxon>
        <taxon>Gentianales</taxon>
        <taxon>Apocynaceae</taxon>
        <taxon>Rauvolfioideae</taxon>
        <taxon>Vinceae</taxon>
        <taxon>Catharanthinae</taxon>
        <taxon>Catharanthus</taxon>
    </lineage>
</organism>
<dbReference type="Proteomes" id="UP001060085">
    <property type="component" value="Linkage Group LG06"/>
</dbReference>
<dbReference type="EMBL" id="CM044706">
    <property type="protein sequence ID" value="KAI5658830.1"/>
    <property type="molecule type" value="Genomic_DNA"/>
</dbReference>
<keyword evidence="2" id="KW-1185">Reference proteome</keyword>
<comment type="caution">
    <text evidence="1">The sequence shown here is derived from an EMBL/GenBank/DDBJ whole genome shotgun (WGS) entry which is preliminary data.</text>
</comment>
<evidence type="ECO:0000313" key="2">
    <source>
        <dbReference type="Proteomes" id="UP001060085"/>
    </source>
</evidence>
<sequence>MGFDESRILLYSSVDEMDQLFTNGSKNGGIAAAFDEIPYIKLLLSKHCSKYTMVQPTYKTDVTASDFSNEHFQPFPTGSPLIPDISRAVLNVTEDDKMMKIENAWLQESSMCLDTNKSLISNSLGMESFWGLFFIVGVAGALVSIIYLVSFLQDHRSIINNSQLSVRDKIKMLAQHFDNKDLRSHTFLSIELQAQTQRNHDGKKRMEILSPDSSATESSFSPISLQVPQTPSSSTSSIQDLGTPSSEDFNSDQPEQSTSPGPLDKT</sequence>
<proteinExistence type="predicted"/>